<keyword evidence="3" id="KW-1185">Reference proteome</keyword>
<protein>
    <recommendedName>
        <fullName evidence="1">Aminoglycoside phosphotransferase domain-containing protein</fullName>
    </recommendedName>
</protein>
<dbReference type="RefSeq" id="XP_028494562.1">
    <property type="nucleotide sequence ID" value="XM_028641352.1"/>
</dbReference>
<sequence>MAVQLPSRITFEGPDTVRKWGDAVRLRREVEAMTFVQRETSVPVPTILEVYFDDHSNEDKCWILMERLPGSQLGTAWPEMDDDARSETIRQLRSYLEQLHHLRPAGAGVIGSVSGGAAFDHRLSNMHTCGPFASVASFHDFLVAPVKQSPRPGTFAKYRAQFPDTYEIRFAHADLSWENILVDASTGKITGILDWEMAGYWPEWWEYRKALFGSRSQPWWIRVLNQVMTEYTRETELDMDVEMF</sequence>
<dbReference type="PANTHER" id="PTHR21310:SF15">
    <property type="entry name" value="AMINOGLYCOSIDE PHOSPHOTRANSFERASE DOMAIN-CONTAINING PROTEIN"/>
    <property type="match status" value="1"/>
</dbReference>
<name>A0A3M9Y7W0_9PEZI</name>
<proteinExistence type="predicted"/>
<dbReference type="GeneID" id="39610928"/>
<evidence type="ECO:0000313" key="2">
    <source>
        <dbReference type="EMBL" id="RNJ56404.1"/>
    </source>
</evidence>
<dbReference type="AlphaFoldDB" id="A0A3M9Y7W0"/>
<dbReference type="InterPro" id="IPR011009">
    <property type="entry name" value="Kinase-like_dom_sf"/>
</dbReference>
<dbReference type="Gene3D" id="3.90.1200.10">
    <property type="match status" value="1"/>
</dbReference>
<accession>A0A3M9Y7W0</accession>
<feature type="domain" description="Aminoglycoside phosphotransferase" evidence="1">
    <location>
        <begin position="23"/>
        <end position="230"/>
    </location>
</feature>
<dbReference type="InterPro" id="IPR051678">
    <property type="entry name" value="AGP_Transferase"/>
</dbReference>
<dbReference type="InterPro" id="IPR002575">
    <property type="entry name" value="Aminoglycoside_PTrfase"/>
</dbReference>
<organism evidence="2 3">
    <name type="scientific">Verticillium nonalfalfae</name>
    <dbReference type="NCBI Taxonomy" id="1051616"/>
    <lineage>
        <taxon>Eukaryota</taxon>
        <taxon>Fungi</taxon>
        <taxon>Dikarya</taxon>
        <taxon>Ascomycota</taxon>
        <taxon>Pezizomycotina</taxon>
        <taxon>Sordariomycetes</taxon>
        <taxon>Hypocreomycetidae</taxon>
        <taxon>Glomerellales</taxon>
        <taxon>Plectosphaerellaceae</taxon>
        <taxon>Verticillium</taxon>
    </lineage>
</organism>
<evidence type="ECO:0000259" key="1">
    <source>
        <dbReference type="Pfam" id="PF01636"/>
    </source>
</evidence>
<reference evidence="2 3" key="1">
    <citation type="submission" date="2018-10" db="EMBL/GenBank/DDBJ databases">
        <title>Genome sequence of Verticillium nonalfalfae VnAa140.</title>
        <authorList>
            <person name="Stajich J.E."/>
            <person name="Kasson M.T."/>
        </authorList>
    </citation>
    <scope>NUCLEOTIDE SEQUENCE [LARGE SCALE GENOMIC DNA]</scope>
    <source>
        <strain evidence="2 3">VnAa140</strain>
    </source>
</reference>
<dbReference type="SUPFAM" id="SSF56112">
    <property type="entry name" value="Protein kinase-like (PK-like)"/>
    <property type="match status" value="1"/>
</dbReference>
<comment type="caution">
    <text evidence="2">The sequence shown here is derived from an EMBL/GenBank/DDBJ whole genome shotgun (WGS) entry which is preliminary data.</text>
</comment>
<evidence type="ECO:0000313" key="3">
    <source>
        <dbReference type="Proteomes" id="UP000267145"/>
    </source>
</evidence>
<dbReference type="EMBL" id="RBVV01000057">
    <property type="protein sequence ID" value="RNJ56404.1"/>
    <property type="molecule type" value="Genomic_DNA"/>
</dbReference>
<dbReference type="STRING" id="1051616.A0A3M9Y7W0"/>
<dbReference type="CDD" id="cd05120">
    <property type="entry name" value="APH_ChoK_like"/>
    <property type="match status" value="1"/>
</dbReference>
<dbReference type="Pfam" id="PF01636">
    <property type="entry name" value="APH"/>
    <property type="match status" value="1"/>
</dbReference>
<dbReference type="Proteomes" id="UP000267145">
    <property type="component" value="Unassembled WGS sequence"/>
</dbReference>
<gene>
    <name evidence="2" type="ORF">D7B24_007239</name>
</gene>
<dbReference type="PANTHER" id="PTHR21310">
    <property type="entry name" value="AMINOGLYCOSIDE PHOSPHOTRANSFERASE-RELATED-RELATED"/>
    <property type="match status" value="1"/>
</dbReference>